<evidence type="ECO:0000313" key="8">
    <source>
        <dbReference type="EMBL" id="KPI95978.1"/>
    </source>
</evidence>
<reference evidence="8 9" key="1">
    <citation type="journal article" date="2015" name="Nat. Commun.">
        <title>Outbred genome sequencing and CRISPR/Cas9 gene editing in butterflies.</title>
        <authorList>
            <person name="Li X."/>
            <person name="Fan D."/>
            <person name="Zhang W."/>
            <person name="Liu G."/>
            <person name="Zhang L."/>
            <person name="Zhao L."/>
            <person name="Fang X."/>
            <person name="Chen L."/>
            <person name="Dong Y."/>
            <person name="Chen Y."/>
            <person name="Ding Y."/>
            <person name="Zhao R."/>
            <person name="Feng M."/>
            <person name="Zhu Y."/>
            <person name="Feng Y."/>
            <person name="Jiang X."/>
            <person name="Zhu D."/>
            <person name="Xiang H."/>
            <person name="Feng X."/>
            <person name="Li S."/>
            <person name="Wang J."/>
            <person name="Zhang G."/>
            <person name="Kronforst M.R."/>
            <person name="Wang W."/>
        </authorList>
    </citation>
    <scope>NUCLEOTIDE SEQUENCE [LARGE SCALE GENOMIC DNA]</scope>
    <source>
        <strain evidence="8">Ya'a_city_454_Px</strain>
        <tissue evidence="8">Whole body</tissue>
    </source>
</reference>
<dbReference type="AlphaFoldDB" id="A0A194PSN3"/>
<comment type="function">
    <text evidence="1">Small GTPase required for proper localization of RNA polymerase II (RNAPII). May act at an RNAP assembly step prior to nuclear import.</text>
</comment>
<accession>A0A194PSN3</accession>
<dbReference type="GO" id="GO:0005525">
    <property type="term" value="F:GTP binding"/>
    <property type="evidence" value="ECO:0007669"/>
    <property type="project" value="UniProtKB-KW"/>
</dbReference>
<dbReference type="PANTHER" id="PTHR21231">
    <property type="entry name" value="XPA-BINDING PROTEIN 1-RELATED"/>
    <property type="match status" value="1"/>
</dbReference>
<dbReference type="EMBL" id="KQ459595">
    <property type="protein sequence ID" value="KPI95978.1"/>
    <property type="molecule type" value="Genomic_DNA"/>
</dbReference>
<keyword evidence="4 7" id="KW-0547">Nucleotide-binding</keyword>
<keyword evidence="5 7" id="KW-0378">Hydrolase</keyword>
<dbReference type="SUPFAM" id="SSF52540">
    <property type="entry name" value="P-loop containing nucleoside triphosphate hydrolases"/>
    <property type="match status" value="1"/>
</dbReference>
<name>A0A194PSN3_PAPXU</name>
<evidence type="ECO:0000256" key="3">
    <source>
        <dbReference type="ARBA" id="ARBA00014587"/>
    </source>
</evidence>
<dbReference type="GO" id="GO:0003924">
    <property type="term" value="F:GTPase activity"/>
    <property type="evidence" value="ECO:0007669"/>
    <property type="project" value="TreeGrafter"/>
</dbReference>
<keyword evidence="6 7" id="KW-0342">GTP-binding</keyword>
<evidence type="ECO:0000256" key="1">
    <source>
        <dbReference type="ARBA" id="ARBA00002411"/>
    </source>
</evidence>
<sequence>MRYAQLVVGPAGSGKSTYCSTIVKHASDAKRIVEVVNLDPAAEHFDYEPLVDIRELIHLDDAMEDEELKFGPNGGLVFCIETLLENSDWLEEQLGDVDDDYILFDCPGQIELYTHLSVMRTMAALSVMVNLELPHVNVLTKMDLLTKTARKQLDNYLEPDPHVLLADMRNAHSKWHEKYAKLTEAIGEVIENFSLVRFYPLNIKDEESIENILITIDNIIQYGEDADVKIRDFDEENDDNINCD</sequence>
<dbReference type="Proteomes" id="UP000053268">
    <property type="component" value="Unassembled WGS sequence"/>
</dbReference>
<dbReference type="Gene3D" id="3.40.50.300">
    <property type="entry name" value="P-loop containing nucleotide triphosphate hydrolases"/>
    <property type="match status" value="2"/>
</dbReference>
<dbReference type="CDD" id="cd17872">
    <property type="entry name" value="GPN3"/>
    <property type="match status" value="1"/>
</dbReference>
<proteinExistence type="inferred from homology"/>
<comment type="similarity">
    <text evidence="2 7">Belongs to the GPN-loop GTPase family.</text>
</comment>
<comment type="function">
    <text evidence="7">Small GTPase required for proper nuclear import of RNA polymerase II and III (RNAPII and RNAPIII). May act at an RNAP assembly step prior to nuclear import.</text>
</comment>
<evidence type="ECO:0000313" key="9">
    <source>
        <dbReference type="Proteomes" id="UP000053268"/>
    </source>
</evidence>
<dbReference type="PANTHER" id="PTHR21231:SF7">
    <property type="entry name" value="GPN-LOOP GTPASE 3"/>
    <property type="match status" value="1"/>
</dbReference>
<keyword evidence="9" id="KW-1185">Reference proteome</keyword>
<evidence type="ECO:0000256" key="5">
    <source>
        <dbReference type="ARBA" id="ARBA00022801"/>
    </source>
</evidence>
<dbReference type="InterPro" id="IPR027417">
    <property type="entry name" value="P-loop_NTPase"/>
</dbReference>
<evidence type="ECO:0000256" key="7">
    <source>
        <dbReference type="RuleBase" id="RU365059"/>
    </source>
</evidence>
<comment type="subunit">
    <text evidence="7">Binds to RNA polymerase II (RNAPII).</text>
</comment>
<evidence type="ECO:0000256" key="6">
    <source>
        <dbReference type="ARBA" id="ARBA00023134"/>
    </source>
</evidence>
<dbReference type="STRING" id="66420.A0A194PSN3"/>
<dbReference type="InterPro" id="IPR030228">
    <property type="entry name" value="Gpn3"/>
</dbReference>
<evidence type="ECO:0000256" key="4">
    <source>
        <dbReference type="ARBA" id="ARBA00022741"/>
    </source>
</evidence>
<dbReference type="Pfam" id="PF03029">
    <property type="entry name" value="ATP_bind_1"/>
    <property type="match status" value="1"/>
</dbReference>
<dbReference type="InterPro" id="IPR004130">
    <property type="entry name" value="Gpn"/>
</dbReference>
<evidence type="ECO:0000256" key="2">
    <source>
        <dbReference type="ARBA" id="ARBA00005290"/>
    </source>
</evidence>
<organism evidence="8 9">
    <name type="scientific">Papilio xuthus</name>
    <name type="common">Asian swallowtail butterfly</name>
    <dbReference type="NCBI Taxonomy" id="66420"/>
    <lineage>
        <taxon>Eukaryota</taxon>
        <taxon>Metazoa</taxon>
        <taxon>Ecdysozoa</taxon>
        <taxon>Arthropoda</taxon>
        <taxon>Hexapoda</taxon>
        <taxon>Insecta</taxon>
        <taxon>Pterygota</taxon>
        <taxon>Neoptera</taxon>
        <taxon>Endopterygota</taxon>
        <taxon>Lepidoptera</taxon>
        <taxon>Glossata</taxon>
        <taxon>Ditrysia</taxon>
        <taxon>Papilionoidea</taxon>
        <taxon>Papilionidae</taxon>
        <taxon>Papilioninae</taxon>
        <taxon>Papilio</taxon>
    </lineage>
</organism>
<protein>
    <recommendedName>
        <fullName evidence="3 7">GPN-loop GTPase 3</fullName>
    </recommendedName>
</protein>
<gene>
    <name evidence="8" type="ORF">RR46_11691</name>
</gene>